<dbReference type="InterPro" id="IPR050855">
    <property type="entry name" value="NDM-1-like"/>
</dbReference>
<evidence type="ECO:0000256" key="1">
    <source>
        <dbReference type="ARBA" id="ARBA00005250"/>
    </source>
</evidence>
<keyword evidence="4" id="KW-1185">Reference proteome</keyword>
<dbReference type="PANTHER" id="PTHR42951:SF4">
    <property type="entry name" value="ACYL-COENZYME A THIOESTERASE MBLAC2"/>
    <property type="match status" value="1"/>
</dbReference>
<evidence type="ECO:0000313" key="4">
    <source>
        <dbReference type="Proteomes" id="UP000282002"/>
    </source>
</evidence>
<dbReference type="Proteomes" id="UP000282002">
    <property type="component" value="Chromosome"/>
</dbReference>
<protein>
    <submittedName>
        <fullName evidence="3">MBL fold metallo-hydrolase</fullName>
    </submittedName>
</protein>
<dbReference type="Gene3D" id="3.60.15.10">
    <property type="entry name" value="Ribonuclease Z/Hydroxyacylglutathione hydrolase-like"/>
    <property type="match status" value="1"/>
</dbReference>
<sequence length="235" mass="25414">MGWFQTREVAPGVFVTLEPAVAEMFRAAMVTVRGRDRDLQFDFGCGLVALRPCLPLSGGPVLAVASHAHVDHIGGLHEFTDRMGHAAEAAGFAGLPGVETFAEEFRDWPDLVAKDPAPGWLPADWQLRPALLTGTLDEGDRIDLGDRQFTVLHLPGHSPGGIGLLDEASGLFLSGDAIYDDDILDDLPGASIPDYVATMDRLRHLDCRLVIGGHGPEMDRPRMVAIAEAYLRKRG</sequence>
<gene>
    <name evidence="3" type="ORF">EI545_19040</name>
</gene>
<comment type="similarity">
    <text evidence="1">Belongs to the metallo-beta-lactamase superfamily. Class-B beta-lactamase family.</text>
</comment>
<evidence type="ECO:0000259" key="2">
    <source>
        <dbReference type="SMART" id="SM00849"/>
    </source>
</evidence>
<dbReference type="Pfam" id="PF00753">
    <property type="entry name" value="Lactamase_B"/>
    <property type="match status" value="1"/>
</dbReference>
<dbReference type="RefSeq" id="WP_125326941.1">
    <property type="nucleotide sequence ID" value="NZ_CP034328.1"/>
</dbReference>
<dbReference type="AlphaFoldDB" id="A0A3S8UAZ4"/>
<dbReference type="GO" id="GO:0016787">
    <property type="term" value="F:hydrolase activity"/>
    <property type="evidence" value="ECO:0007669"/>
    <property type="project" value="UniProtKB-KW"/>
</dbReference>
<name>A0A3S8UAZ4_9RHOB</name>
<evidence type="ECO:0000313" key="3">
    <source>
        <dbReference type="EMBL" id="AZL60729.1"/>
    </source>
</evidence>
<dbReference type="InterPro" id="IPR036866">
    <property type="entry name" value="RibonucZ/Hydroxyglut_hydro"/>
</dbReference>
<proteinExistence type="inferred from homology"/>
<dbReference type="SUPFAM" id="SSF56281">
    <property type="entry name" value="Metallo-hydrolase/oxidoreductase"/>
    <property type="match status" value="1"/>
</dbReference>
<dbReference type="OrthoDB" id="7253658at2"/>
<accession>A0A3S8UAZ4</accession>
<dbReference type="GO" id="GO:0017001">
    <property type="term" value="P:antibiotic catabolic process"/>
    <property type="evidence" value="ECO:0007669"/>
    <property type="project" value="UniProtKB-ARBA"/>
</dbReference>
<reference evidence="3 4" key="1">
    <citation type="submission" date="2018-12" db="EMBL/GenBank/DDBJ databases">
        <title>Complete genome sequencing of Tabrizicola sp. K13M18.</title>
        <authorList>
            <person name="Bae J.-W."/>
        </authorList>
    </citation>
    <scope>NUCLEOTIDE SEQUENCE [LARGE SCALE GENOMIC DNA]</scope>
    <source>
        <strain evidence="3 4">K13M18</strain>
    </source>
</reference>
<feature type="domain" description="Metallo-beta-lactamase" evidence="2">
    <location>
        <begin position="26"/>
        <end position="214"/>
    </location>
</feature>
<keyword evidence="3" id="KW-0378">Hydrolase</keyword>
<dbReference type="KEGG" id="taw:EI545_19040"/>
<dbReference type="InterPro" id="IPR001279">
    <property type="entry name" value="Metallo-B-lactamas"/>
</dbReference>
<organism evidence="3 4">
    <name type="scientific">Tabrizicola piscis</name>
    <dbReference type="NCBI Taxonomy" id="2494374"/>
    <lineage>
        <taxon>Bacteria</taxon>
        <taxon>Pseudomonadati</taxon>
        <taxon>Pseudomonadota</taxon>
        <taxon>Alphaproteobacteria</taxon>
        <taxon>Rhodobacterales</taxon>
        <taxon>Paracoccaceae</taxon>
        <taxon>Tabrizicola</taxon>
    </lineage>
</organism>
<dbReference type="SMART" id="SM00849">
    <property type="entry name" value="Lactamase_B"/>
    <property type="match status" value="1"/>
</dbReference>
<dbReference type="PANTHER" id="PTHR42951">
    <property type="entry name" value="METALLO-BETA-LACTAMASE DOMAIN-CONTAINING"/>
    <property type="match status" value="1"/>
</dbReference>
<dbReference type="EMBL" id="CP034328">
    <property type="protein sequence ID" value="AZL60729.1"/>
    <property type="molecule type" value="Genomic_DNA"/>
</dbReference>